<dbReference type="Proteomes" id="UP001202867">
    <property type="component" value="Unassembled WGS sequence"/>
</dbReference>
<proteinExistence type="inferred from homology"/>
<keyword evidence="9" id="KW-1185">Reference proteome</keyword>
<dbReference type="InterPro" id="IPR027417">
    <property type="entry name" value="P-loop_NTPase"/>
</dbReference>
<keyword evidence="6 8" id="KW-0067">ATP-binding</keyword>
<protein>
    <submittedName>
        <fullName evidence="8">Sugar ABC transporter ATP-binding protein</fullName>
    </submittedName>
</protein>
<organism evidence="8 9">
    <name type="scientific">Ancylobacter koreensis</name>
    <dbReference type="NCBI Taxonomy" id="266121"/>
    <lineage>
        <taxon>Bacteria</taxon>
        <taxon>Pseudomonadati</taxon>
        <taxon>Pseudomonadota</taxon>
        <taxon>Alphaproteobacteria</taxon>
        <taxon>Hyphomicrobiales</taxon>
        <taxon>Xanthobacteraceae</taxon>
        <taxon>Ancylobacter</taxon>
    </lineage>
</organism>
<dbReference type="SUPFAM" id="SSF52540">
    <property type="entry name" value="P-loop containing nucleoside triphosphate hydrolases"/>
    <property type="match status" value="2"/>
</dbReference>
<dbReference type="PROSITE" id="PS00211">
    <property type="entry name" value="ABC_TRANSPORTER_1"/>
    <property type="match status" value="1"/>
</dbReference>
<keyword evidence="2" id="KW-0813">Transport</keyword>
<dbReference type="Pfam" id="PF00005">
    <property type="entry name" value="ABC_tran"/>
    <property type="match status" value="2"/>
</dbReference>
<evidence type="ECO:0000313" key="8">
    <source>
        <dbReference type="EMBL" id="MCK0209896.1"/>
    </source>
</evidence>
<evidence type="ECO:0000256" key="5">
    <source>
        <dbReference type="ARBA" id="ARBA00022741"/>
    </source>
</evidence>
<evidence type="ECO:0000256" key="6">
    <source>
        <dbReference type="ARBA" id="ARBA00022840"/>
    </source>
</evidence>
<dbReference type="Gene3D" id="3.40.50.300">
    <property type="entry name" value="P-loop containing nucleotide triphosphate hydrolases"/>
    <property type="match status" value="2"/>
</dbReference>
<comment type="caution">
    <text evidence="8">The sequence shown here is derived from an EMBL/GenBank/DDBJ whole genome shotgun (WGS) entry which is preliminary data.</text>
</comment>
<dbReference type="PROSITE" id="PS50893">
    <property type="entry name" value="ABC_TRANSPORTER_2"/>
    <property type="match status" value="2"/>
</dbReference>
<dbReference type="GO" id="GO:0005524">
    <property type="term" value="F:ATP binding"/>
    <property type="evidence" value="ECO:0007669"/>
    <property type="project" value="UniProtKB-KW"/>
</dbReference>
<dbReference type="EMBL" id="JALKCG010000010">
    <property type="protein sequence ID" value="MCK0209896.1"/>
    <property type="molecule type" value="Genomic_DNA"/>
</dbReference>
<dbReference type="CDD" id="cd03215">
    <property type="entry name" value="ABC_Carb_Monos_II"/>
    <property type="match status" value="1"/>
</dbReference>
<evidence type="ECO:0000313" key="9">
    <source>
        <dbReference type="Proteomes" id="UP001202867"/>
    </source>
</evidence>
<dbReference type="RefSeq" id="WP_247202404.1">
    <property type="nucleotide sequence ID" value="NZ_JALKCG010000010.1"/>
</dbReference>
<evidence type="ECO:0000256" key="4">
    <source>
        <dbReference type="ARBA" id="ARBA00022737"/>
    </source>
</evidence>
<comment type="similarity">
    <text evidence="1">Belongs to the ABC transporter superfamily.</text>
</comment>
<dbReference type="InterPro" id="IPR050107">
    <property type="entry name" value="ABC_carbohydrate_import_ATPase"/>
</dbReference>
<gene>
    <name evidence="8" type="ORF">MWN33_17840</name>
</gene>
<sequence>MSGASLALAPAGDTAEPVLRAEHLAKEFSGVRVLSDVSLDIRAGEIHAVIGENGAGKSTLMRLLSGYLKPSEGALFMDGAPVDFHAPADAQAAGIALVHQEILLADALTVTENIFIGREIARFGRLDERAMREAAAAQLAEIGCKVSPTALVRDISLANRQLVQIAKALLGTRRVVIFDEPTAVLTHDEVDPLLDIIVELKQRGVAILYISHRLDEVERLADRVTVLRDGRMVGTYDAQGLTPHRMASLMVGREFASLYPARQDPARLAGGDAAPALEIENAHVPGFVREVSLTLHKGEILGLAGMIGAGRTELFEGLLGLRPASFGAVRLHGELAAFRSPAHAAELGIGYLTEDRKGKGLLLEERLAPNLTLAALDRVHPAAGLDLAREAQLLDRAVASYDIRLRSREAKAGQLSGGNQQKLLLAKVMLNEPSVLIIDEPTRGIDIANKSQIYAFIHALVREGRSCIVISSEMQELIGLCDRILVMRAGRINGELAGEAMTESNVALCATSSATNENISGRTSDG</sequence>
<name>A0ABT0DRJ0_9HYPH</name>
<accession>A0ABT0DRJ0</accession>
<keyword evidence="5" id="KW-0547">Nucleotide-binding</keyword>
<keyword evidence="3" id="KW-0762">Sugar transport</keyword>
<evidence type="ECO:0000256" key="3">
    <source>
        <dbReference type="ARBA" id="ARBA00022597"/>
    </source>
</evidence>
<evidence type="ECO:0000259" key="7">
    <source>
        <dbReference type="PROSITE" id="PS50893"/>
    </source>
</evidence>
<feature type="domain" description="ABC transporter" evidence="7">
    <location>
        <begin position="19"/>
        <end position="254"/>
    </location>
</feature>
<feature type="domain" description="ABC transporter" evidence="7">
    <location>
        <begin position="268"/>
        <end position="514"/>
    </location>
</feature>
<reference evidence="9" key="1">
    <citation type="submission" date="2023-07" db="EMBL/GenBank/DDBJ databases">
        <title>Ancylobacter moscoviensis sp. nov., facultatively methylotrophic bacteria from activated sludge and the reclassification of Starkeya novella (Starkey 1934) Kelly et al. 2000 as Ancylobacter novellus comb. nov., Starkeya koreensis Im et al. 2006 as Ancylobacter koreensis comb.nov., Angulomicrobium tetraedrale Vasil'eva et al. 1986 as Ancylobacter tetraedralis comb. nov., Angulomicrobium amanitiforme Fritz et al. 2004 as Ancylobacter amanitiformis comb. nov. and Methylorhabdus multivorans Doronina et al. 1996 as Ancylobacter multivorans comb. nov. and emended description of the genus Ancylobacter.</title>
        <authorList>
            <person name="Doronina N."/>
            <person name="Chemodurova A."/>
            <person name="Grouzdev D."/>
            <person name="Koziaeva V."/>
            <person name="Shi W."/>
            <person name="Wu L."/>
            <person name="Kaparullina E."/>
        </authorList>
    </citation>
    <scope>NUCLEOTIDE SEQUENCE [LARGE SCALE GENOMIC DNA]</scope>
    <source>
        <strain evidence="9">Jip08</strain>
    </source>
</reference>
<dbReference type="CDD" id="cd03216">
    <property type="entry name" value="ABC_Carb_Monos_I"/>
    <property type="match status" value="1"/>
</dbReference>
<dbReference type="PANTHER" id="PTHR43790">
    <property type="entry name" value="CARBOHYDRATE TRANSPORT ATP-BINDING PROTEIN MG119-RELATED"/>
    <property type="match status" value="1"/>
</dbReference>
<dbReference type="SMART" id="SM00382">
    <property type="entry name" value="AAA"/>
    <property type="match status" value="2"/>
</dbReference>
<dbReference type="PANTHER" id="PTHR43790:SF9">
    <property type="entry name" value="GALACTOFURANOSE TRANSPORTER ATP-BINDING PROTEIN YTFR"/>
    <property type="match status" value="1"/>
</dbReference>
<evidence type="ECO:0000256" key="1">
    <source>
        <dbReference type="ARBA" id="ARBA00005417"/>
    </source>
</evidence>
<dbReference type="InterPro" id="IPR003593">
    <property type="entry name" value="AAA+_ATPase"/>
</dbReference>
<dbReference type="InterPro" id="IPR017871">
    <property type="entry name" value="ABC_transporter-like_CS"/>
</dbReference>
<keyword evidence="4" id="KW-0677">Repeat</keyword>
<dbReference type="InterPro" id="IPR003439">
    <property type="entry name" value="ABC_transporter-like_ATP-bd"/>
</dbReference>
<evidence type="ECO:0000256" key="2">
    <source>
        <dbReference type="ARBA" id="ARBA00022448"/>
    </source>
</evidence>